<dbReference type="RefSeq" id="WP_035450574.1">
    <property type="nucleotide sequence ID" value="NZ_AZGA01000088.1"/>
</dbReference>
<dbReference type="PANTHER" id="PTHR42788">
    <property type="entry name" value="TAURINE IMPORT ATP-BINDING PROTEIN-RELATED"/>
    <property type="match status" value="1"/>
</dbReference>
<dbReference type="GO" id="GO:0005524">
    <property type="term" value="F:ATP binding"/>
    <property type="evidence" value="ECO:0007669"/>
    <property type="project" value="UniProtKB-KW"/>
</dbReference>
<evidence type="ECO:0000256" key="1">
    <source>
        <dbReference type="ARBA" id="ARBA00022448"/>
    </source>
</evidence>
<dbReference type="PROSITE" id="PS50893">
    <property type="entry name" value="ABC_TRANSPORTER_2"/>
    <property type="match status" value="1"/>
</dbReference>
<proteinExistence type="predicted"/>
<dbReference type="SUPFAM" id="SSF52540">
    <property type="entry name" value="P-loop containing nucleoside triphosphate hydrolases"/>
    <property type="match status" value="1"/>
</dbReference>
<dbReference type="PATRIC" id="fig|1423734.3.peg.1824"/>
<evidence type="ECO:0000256" key="3">
    <source>
        <dbReference type="ARBA" id="ARBA00022840"/>
    </source>
</evidence>
<protein>
    <submittedName>
        <fullName evidence="5">ABC transporter ATP-binding protein</fullName>
    </submittedName>
</protein>
<dbReference type="InterPro" id="IPR003439">
    <property type="entry name" value="ABC_transporter-like_ATP-bd"/>
</dbReference>
<dbReference type="InterPro" id="IPR027417">
    <property type="entry name" value="P-loop_NTPase"/>
</dbReference>
<dbReference type="Pfam" id="PF00005">
    <property type="entry name" value="ABC_tran"/>
    <property type="match status" value="1"/>
</dbReference>
<dbReference type="InterPro" id="IPR050166">
    <property type="entry name" value="ABC_transporter_ATP-bind"/>
</dbReference>
<feature type="domain" description="ABC transporter" evidence="4">
    <location>
        <begin position="4"/>
        <end position="235"/>
    </location>
</feature>
<accession>A0A0R1XLN2</accession>
<name>A0A0R1XLN2_9LACO</name>
<dbReference type="GO" id="GO:0016887">
    <property type="term" value="F:ATP hydrolysis activity"/>
    <property type="evidence" value="ECO:0007669"/>
    <property type="project" value="InterPro"/>
</dbReference>
<dbReference type="AlphaFoldDB" id="A0A0R1XLN2"/>
<dbReference type="STRING" id="1423734.FC83_GL001805"/>
<gene>
    <name evidence="5" type="ORF">FC83_GL001805</name>
</gene>
<dbReference type="Proteomes" id="UP000051236">
    <property type="component" value="Unassembled WGS sequence"/>
</dbReference>
<keyword evidence="1" id="KW-0813">Transport</keyword>
<dbReference type="InterPro" id="IPR003593">
    <property type="entry name" value="AAA+_ATPase"/>
</dbReference>
<dbReference type="eggNOG" id="COG1116">
    <property type="taxonomic scope" value="Bacteria"/>
</dbReference>
<evidence type="ECO:0000256" key="2">
    <source>
        <dbReference type="ARBA" id="ARBA00022741"/>
    </source>
</evidence>
<organism evidence="5 6">
    <name type="scientific">Agrilactobacillus composti DSM 18527 = JCM 14202</name>
    <dbReference type="NCBI Taxonomy" id="1423734"/>
    <lineage>
        <taxon>Bacteria</taxon>
        <taxon>Bacillati</taxon>
        <taxon>Bacillota</taxon>
        <taxon>Bacilli</taxon>
        <taxon>Lactobacillales</taxon>
        <taxon>Lactobacillaceae</taxon>
        <taxon>Agrilactobacillus</taxon>
    </lineage>
</organism>
<dbReference type="SMART" id="SM00382">
    <property type="entry name" value="AAA"/>
    <property type="match status" value="1"/>
</dbReference>
<sequence length="256" mass="28591">MESIKVQGVSKRFTTKKGSVQALNSIDLAIEDKEFVTILGTSGCGKSTLLRIIGGLETASEGHVMCHGSQVTGPGPDRGMVFQQYSLFPWMTIQKNVEFGLKEKGVNKTKRIEIAKQYIDLVGLKGFEDLYPKNLSGGMQQRTALARGLANNPDVLLLDEPFGALDMQTREVMQELLLKVWQTSPKTIVMVTHDIEEAILLANRVVVMSARPGKIKDIIDVDLGKQRDYNTRLTEKFLEYKRQASNLIRTESMKVM</sequence>
<keyword evidence="2" id="KW-0547">Nucleotide-binding</keyword>
<keyword evidence="3 5" id="KW-0067">ATP-binding</keyword>
<dbReference type="CDD" id="cd03293">
    <property type="entry name" value="ABC_NrtD_SsuB_transporters"/>
    <property type="match status" value="1"/>
</dbReference>
<dbReference type="Gene3D" id="3.40.50.300">
    <property type="entry name" value="P-loop containing nucleotide triphosphate hydrolases"/>
    <property type="match status" value="1"/>
</dbReference>
<evidence type="ECO:0000259" key="4">
    <source>
        <dbReference type="PROSITE" id="PS50893"/>
    </source>
</evidence>
<evidence type="ECO:0000313" key="5">
    <source>
        <dbReference type="EMBL" id="KRM30669.1"/>
    </source>
</evidence>
<keyword evidence="6" id="KW-1185">Reference proteome</keyword>
<comment type="caution">
    <text evidence="5">The sequence shown here is derived from an EMBL/GenBank/DDBJ whole genome shotgun (WGS) entry which is preliminary data.</text>
</comment>
<dbReference type="PANTHER" id="PTHR42788:SF13">
    <property type="entry name" value="ALIPHATIC SULFONATES IMPORT ATP-BINDING PROTEIN SSUB"/>
    <property type="match status" value="1"/>
</dbReference>
<evidence type="ECO:0000313" key="6">
    <source>
        <dbReference type="Proteomes" id="UP000051236"/>
    </source>
</evidence>
<reference evidence="5 6" key="1">
    <citation type="journal article" date="2015" name="Genome Announc.">
        <title>Expanding the biotechnology potential of lactobacilli through comparative genomics of 213 strains and associated genera.</title>
        <authorList>
            <person name="Sun Z."/>
            <person name="Harris H.M."/>
            <person name="McCann A."/>
            <person name="Guo C."/>
            <person name="Argimon S."/>
            <person name="Zhang W."/>
            <person name="Yang X."/>
            <person name="Jeffery I.B."/>
            <person name="Cooney J.C."/>
            <person name="Kagawa T.F."/>
            <person name="Liu W."/>
            <person name="Song Y."/>
            <person name="Salvetti E."/>
            <person name="Wrobel A."/>
            <person name="Rasinkangas P."/>
            <person name="Parkhill J."/>
            <person name="Rea M.C."/>
            <person name="O'Sullivan O."/>
            <person name="Ritari J."/>
            <person name="Douillard F.P."/>
            <person name="Paul Ross R."/>
            <person name="Yang R."/>
            <person name="Briner A.E."/>
            <person name="Felis G.E."/>
            <person name="de Vos W.M."/>
            <person name="Barrangou R."/>
            <person name="Klaenhammer T.R."/>
            <person name="Caufield P.W."/>
            <person name="Cui Y."/>
            <person name="Zhang H."/>
            <person name="O'Toole P.W."/>
        </authorList>
    </citation>
    <scope>NUCLEOTIDE SEQUENCE [LARGE SCALE GENOMIC DNA]</scope>
    <source>
        <strain evidence="5 6">DSM 18527</strain>
    </source>
</reference>
<dbReference type="EMBL" id="AZGA01000088">
    <property type="protein sequence ID" value="KRM30669.1"/>
    <property type="molecule type" value="Genomic_DNA"/>
</dbReference>